<evidence type="ECO:0000313" key="2">
    <source>
        <dbReference type="Proteomes" id="UP000270046"/>
    </source>
</evidence>
<dbReference type="AlphaFoldDB" id="A0A494VMJ7"/>
<accession>A0A494VMJ7</accession>
<keyword evidence="2" id="KW-1185">Reference proteome</keyword>
<dbReference type="OrthoDB" id="799641at2"/>
<name>A0A494VMJ7_9SPHI</name>
<dbReference type="EMBL" id="CP032869">
    <property type="protein sequence ID" value="AYL96547.1"/>
    <property type="molecule type" value="Genomic_DNA"/>
</dbReference>
<protein>
    <submittedName>
        <fullName evidence="1">Uncharacterized protein</fullName>
    </submittedName>
</protein>
<sequence length="69" mass="8000">MSERLAAHFENRTYYFTLESQKENEVKINMYGTLYTFLKSGDRWMNNQSNAMEMREGLVGAVMLALGIV</sequence>
<dbReference type="KEGG" id="muh:HYN43_015110"/>
<evidence type="ECO:0000313" key="1">
    <source>
        <dbReference type="EMBL" id="AYL96547.1"/>
    </source>
</evidence>
<proteinExistence type="predicted"/>
<dbReference type="Proteomes" id="UP000270046">
    <property type="component" value="Chromosome"/>
</dbReference>
<dbReference type="RefSeq" id="WP_119410144.1">
    <property type="nucleotide sequence ID" value="NZ_CP032869.1"/>
</dbReference>
<reference evidence="1 2" key="1">
    <citation type="submission" date="2018-10" db="EMBL/GenBank/DDBJ databases">
        <title>Genome sequencing of Mucilaginibacter sp. HYN0043.</title>
        <authorList>
            <person name="Kim M."/>
            <person name="Yi H."/>
        </authorList>
    </citation>
    <scope>NUCLEOTIDE SEQUENCE [LARGE SCALE GENOMIC DNA]</scope>
    <source>
        <strain evidence="1 2">HYN0043</strain>
    </source>
</reference>
<organism evidence="1 2">
    <name type="scientific">Mucilaginibacter celer</name>
    <dbReference type="NCBI Taxonomy" id="2305508"/>
    <lineage>
        <taxon>Bacteria</taxon>
        <taxon>Pseudomonadati</taxon>
        <taxon>Bacteroidota</taxon>
        <taxon>Sphingobacteriia</taxon>
        <taxon>Sphingobacteriales</taxon>
        <taxon>Sphingobacteriaceae</taxon>
        <taxon>Mucilaginibacter</taxon>
    </lineage>
</organism>
<gene>
    <name evidence="1" type="ORF">HYN43_015110</name>
</gene>